<organism evidence="2 3">
    <name type="scientific">Anaerosporomusa subterranea</name>
    <dbReference type="NCBI Taxonomy" id="1794912"/>
    <lineage>
        <taxon>Bacteria</taxon>
        <taxon>Bacillati</taxon>
        <taxon>Bacillota</taxon>
        <taxon>Negativicutes</taxon>
        <taxon>Acetonemataceae</taxon>
        <taxon>Anaerosporomusa</taxon>
    </lineage>
</organism>
<reference evidence="2 3" key="1">
    <citation type="submission" date="2016-02" db="EMBL/GenBank/DDBJ databases">
        <title>Anaerosporomusa subterraneum gen. nov., sp. nov., a spore-forming obligate anaerobe isolated from saprolite.</title>
        <authorList>
            <person name="Choi J.K."/>
            <person name="Shah M."/>
            <person name="Yee N."/>
        </authorList>
    </citation>
    <scope>NUCLEOTIDE SEQUENCE [LARGE SCALE GENOMIC DNA]</scope>
    <source>
        <strain evidence="2 3">RU4</strain>
    </source>
</reference>
<evidence type="ECO:0000256" key="1">
    <source>
        <dbReference type="SAM" id="Phobius"/>
    </source>
</evidence>
<comment type="caution">
    <text evidence="2">The sequence shown here is derived from an EMBL/GenBank/DDBJ whole genome shotgun (WGS) entry which is preliminary data.</text>
</comment>
<dbReference type="OrthoDB" id="2294582at2"/>
<evidence type="ECO:0000313" key="2">
    <source>
        <dbReference type="EMBL" id="KYZ77673.1"/>
    </source>
</evidence>
<sequence length="142" mass="15504">MLFYWPIVLTVVSNVCYHIFLKLTPANANPLLSLSAAYATAMVATLAMYPFYANGNGIRQGFGELNWTSYALGLAIVGLEVGFLLAYRLGWQISLVGMISNSAVALLLIPIGLFFFQDSLTPTNMLGVVFCFIGLLLVNWKA</sequence>
<feature type="transmembrane region" description="Helical" evidence="1">
    <location>
        <begin position="31"/>
        <end position="52"/>
    </location>
</feature>
<keyword evidence="1" id="KW-1133">Transmembrane helix</keyword>
<name>A0A154BUG7_ANASB</name>
<protein>
    <recommendedName>
        <fullName evidence="4">EamA domain-containing protein</fullName>
    </recommendedName>
</protein>
<dbReference type="RefSeq" id="WP_082816684.1">
    <property type="nucleotide sequence ID" value="NZ_LSGP01000012.1"/>
</dbReference>
<keyword evidence="1" id="KW-0812">Transmembrane</keyword>
<dbReference type="STRING" id="1794912.AXX12_18245"/>
<dbReference type="Proteomes" id="UP000076268">
    <property type="component" value="Unassembled WGS sequence"/>
</dbReference>
<keyword evidence="1" id="KW-0472">Membrane</keyword>
<proteinExistence type="predicted"/>
<evidence type="ECO:0000313" key="3">
    <source>
        <dbReference type="Proteomes" id="UP000076268"/>
    </source>
</evidence>
<feature type="transmembrane region" description="Helical" evidence="1">
    <location>
        <begin position="93"/>
        <end position="116"/>
    </location>
</feature>
<dbReference type="EMBL" id="LSGP01000012">
    <property type="protein sequence ID" value="KYZ77673.1"/>
    <property type="molecule type" value="Genomic_DNA"/>
</dbReference>
<accession>A0A154BUG7</accession>
<feature type="transmembrane region" description="Helical" evidence="1">
    <location>
        <begin position="67"/>
        <end position="86"/>
    </location>
</feature>
<keyword evidence="3" id="KW-1185">Reference proteome</keyword>
<feature type="transmembrane region" description="Helical" evidence="1">
    <location>
        <begin position="122"/>
        <end position="140"/>
    </location>
</feature>
<gene>
    <name evidence="2" type="ORF">AXX12_18245</name>
</gene>
<feature type="transmembrane region" description="Helical" evidence="1">
    <location>
        <begin position="6"/>
        <end position="24"/>
    </location>
</feature>
<evidence type="ECO:0008006" key="4">
    <source>
        <dbReference type="Google" id="ProtNLM"/>
    </source>
</evidence>
<dbReference type="AlphaFoldDB" id="A0A154BUG7"/>